<dbReference type="SMART" id="SM00278">
    <property type="entry name" value="HhH1"/>
    <property type="match status" value="2"/>
</dbReference>
<feature type="compositionally biased region" description="Gly residues" evidence="1">
    <location>
        <begin position="234"/>
        <end position="269"/>
    </location>
</feature>
<keyword evidence="2" id="KW-1133">Transmembrane helix</keyword>
<feature type="compositionally biased region" description="Gly residues" evidence="1">
    <location>
        <begin position="127"/>
        <end position="138"/>
    </location>
</feature>
<comment type="caution">
    <text evidence="4">The sequence shown here is derived from an EMBL/GenBank/DDBJ whole genome shotgun (WGS) entry which is preliminary data.</text>
</comment>
<dbReference type="Gene3D" id="3.10.560.10">
    <property type="entry name" value="Outer membrane lipoprotein wza domain like"/>
    <property type="match status" value="1"/>
</dbReference>
<dbReference type="InterPro" id="IPR004509">
    <property type="entry name" value="Competence_ComEA_HhH"/>
</dbReference>
<feature type="region of interest" description="Disordered" evidence="1">
    <location>
        <begin position="222"/>
        <end position="270"/>
    </location>
</feature>
<evidence type="ECO:0000313" key="4">
    <source>
        <dbReference type="EMBL" id="RRO87726.1"/>
    </source>
</evidence>
<proteinExistence type="predicted"/>
<feature type="domain" description="Helix-hairpin-helix DNA-binding motif class 1" evidence="3">
    <location>
        <begin position="310"/>
        <end position="329"/>
    </location>
</feature>
<dbReference type="GO" id="GO:0006281">
    <property type="term" value="P:DNA repair"/>
    <property type="evidence" value="ECO:0007669"/>
    <property type="project" value="InterPro"/>
</dbReference>
<dbReference type="GO" id="GO:0003677">
    <property type="term" value="F:DNA binding"/>
    <property type="evidence" value="ECO:0007669"/>
    <property type="project" value="InterPro"/>
</dbReference>
<dbReference type="InterPro" id="IPR010994">
    <property type="entry name" value="RuvA_2-like"/>
</dbReference>
<dbReference type="GO" id="GO:0015627">
    <property type="term" value="C:type II protein secretion system complex"/>
    <property type="evidence" value="ECO:0007669"/>
    <property type="project" value="TreeGrafter"/>
</dbReference>
<evidence type="ECO:0000256" key="2">
    <source>
        <dbReference type="SAM" id="Phobius"/>
    </source>
</evidence>
<dbReference type="PANTHER" id="PTHR21180">
    <property type="entry name" value="ENDONUCLEASE/EXONUCLEASE/PHOSPHATASE FAMILY DOMAIN-CONTAINING PROTEIN 1"/>
    <property type="match status" value="1"/>
</dbReference>
<feature type="region of interest" description="Disordered" evidence="1">
    <location>
        <begin position="86"/>
        <end position="151"/>
    </location>
</feature>
<evidence type="ECO:0000313" key="5">
    <source>
        <dbReference type="Proteomes" id="UP000276526"/>
    </source>
</evidence>
<reference evidence="4 5" key="1">
    <citation type="submission" date="2018-01" db="EMBL/GenBank/DDBJ databases">
        <title>Twenty Corynebacterium bovis Genomes.</title>
        <authorList>
            <person name="Gulvik C.A."/>
        </authorList>
    </citation>
    <scope>NUCLEOTIDE SEQUENCE [LARGE SCALE GENOMIC DNA]</scope>
    <source>
        <strain evidence="4 5">F6900</strain>
    </source>
</reference>
<feature type="domain" description="Helix-hairpin-helix DNA-binding motif class 1" evidence="3">
    <location>
        <begin position="280"/>
        <end position="299"/>
    </location>
</feature>
<dbReference type="SUPFAM" id="SSF47781">
    <property type="entry name" value="RuvA domain 2-like"/>
    <property type="match status" value="1"/>
</dbReference>
<evidence type="ECO:0000259" key="3">
    <source>
        <dbReference type="SMART" id="SM00278"/>
    </source>
</evidence>
<dbReference type="Pfam" id="PF10531">
    <property type="entry name" value="SLBB"/>
    <property type="match status" value="1"/>
</dbReference>
<feature type="compositionally biased region" description="Gly residues" evidence="1">
    <location>
        <begin position="102"/>
        <end position="115"/>
    </location>
</feature>
<evidence type="ECO:0000256" key="1">
    <source>
        <dbReference type="SAM" id="MobiDB-lite"/>
    </source>
</evidence>
<dbReference type="InterPro" id="IPR003583">
    <property type="entry name" value="Hlx-hairpin-Hlx_DNA-bd_motif"/>
</dbReference>
<keyword evidence="2" id="KW-0812">Transmembrane</keyword>
<dbReference type="Gene3D" id="1.10.150.320">
    <property type="entry name" value="Photosystem II 12 kDa extrinsic protein"/>
    <property type="match status" value="1"/>
</dbReference>
<accession>A0A3R8R3C5</accession>
<dbReference type="InterPro" id="IPR019554">
    <property type="entry name" value="Soluble_ligand-bd"/>
</dbReference>
<feature type="compositionally biased region" description="Low complexity" evidence="1">
    <location>
        <begin position="86"/>
        <end position="101"/>
    </location>
</feature>
<dbReference type="GO" id="GO:0015628">
    <property type="term" value="P:protein secretion by the type II secretion system"/>
    <property type="evidence" value="ECO:0007669"/>
    <property type="project" value="TreeGrafter"/>
</dbReference>
<dbReference type="InterPro" id="IPR051675">
    <property type="entry name" value="Endo/Exo/Phosphatase_dom_1"/>
</dbReference>
<sequence>MDLLTRQPAASRVKDRVRALAQPMPGHEVADIDFDVRRRISPRAAAGAVGIVLLVLVAVAGARWLSTGQGDDATVAGPAGVAVGMPPGVTTGPSAGNAPATGGPGGRGTPGGTSGAAGPSGQRGHPDAGGPGAGGAGTPGQDPSPPVRPVVSVQGMVRTPGLIRVDDGTRLGEALDRAGGPLPGAVLAGVNLAEPVSDGMQVTVDDQGSTVAYPGQSAVGRPAAAAGAAPGPAPGGAPGGGAGAPGGAGARPGGAGGPGRPGAPGGGAGAAVNINTADEAALTTIPGIGPRTAQAIIAWRDQNGPFGSVDQLMEVKGIGPAKLEAMRSAVTV</sequence>
<dbReference type="Proteomes" id="UP000276526">
    <property type="component" value="Unassembled WGS sequence"/>
</dbReference>
<gene>
    <name evidence="4" type="ORF">CXF48_01455</name>
</gene>
<dbReference type="Pfam" id="PF12836">
    <property type="entry name" value="HHH_3"/>
    <property type="match status" value="1"/>
</dbReference>
<dbReference type="RefSeq" id="WP_125206932.1">
    <property type="nucleotide sequence ID" value="NZ_JBAHVN010000002.1"/>
</dbReference>
<dbReference type="PANTHER" id="PTHR21180:SF32">
    <property type="entry name" value="ENDONUCLEASE_EXONUCLEASE_PHOSPHATASE FAMILY DOMAIN-CONTAINING PROTEIN 1"/>
    <property type="match status" value="1"/>
</dbReference>
<dbReference type="AlphaFoldDB" id="A0A3R8R3C5"/>
<keyword evidence="2" id="KW-0472">Membrane</keyword>
<feature type="transmembrane region" description="Helical" evidence="2">
    <location>
        <begin position="44"/>
        <end position="65"/>
    </location>
</feature>
<dbReference type="EMBL" id="PQNK01000002">
    <property type="protein sequence ID" value="RRO87726.1"/>
    <property type="molecule type" value="Genomic_DNA"/>
</dbReference>
<name>A0A3R8R3C5_9CORY</name>
<protein>
    <recommendedName>
        <fullName evidence="3">Helix-hairpin-helix DNA-binding motif class 1 domain-containing protein</fullName>
    </recommendedName>
</protein>
<organism evidence="4 5">
    <name type="scientific">Corynebacterium bovis</name>
    <dbReference type="NCBI Taxonomy" id="36808"/>
    <lineage>
        <taxon>Bacteria</taxon>
        <taxon>Bacillati</taxon>
        <taxon>Actinomycetota</taxon>
        <taxon>Actinomycetes</taxon>
        <taxon>Mycobacteriales</taxon>
        <taxon>Corynebacteriaceae</taxon>
        <taxon>Corynebacterium</taxon>
    </lineage>
</organism>
<dbReference type="NCBIfam" id="TIGR00426">
    <property type="entry name" value="competence protein ComEA helix-hairpin-helix repeat region"/>
    <property type="match status" value="1"/>
</dbReference>